<gene>
    <name evidence="2" type="ORF">SAMN04488692_10595</name>
</gene>
<accession>A0A1G9KTG6</accession>
<evidence type="ECO:0000313" key="3">
    <source>
        <dbReference type="Proteomes" id="UP000199476"/>
    </source>
</evidence>
<dbReference type="OrthoDB" id="2880589at2"/>
<reference evidence="2 3" key="1">
    <citation type="submission" date="2016-10" db="EMBL/GenBank/DDBJ databases">
        <authorList>
            <person name="de Groot N.N."/>
        </authorList>
    </citation>
    <scope>NUCLEOTIDE SEQUENCE [LARGE SCALE GENOMIC DNA]</scope>
    <source>
        <strain evidence="2 3">SLAS-1</strain>
    </source>
</reference>
<feature type="coiled-coil region" evidence="1">
    <location>
        <begin position="263"/>
        <end position="290"/>
    </location>
</feature>
<dbReference type="STRING" id="321763.SAMN04488692_10595"/>
<name>A0A1G9KTG6_9FIRM</name>
<sequence>MSIDQNFKVARSILDLGIRKKELKENDNLGKKLRNVLIENYKNDKQKYKDRLNKMIEKASQINVDIMILPALSFIHSSNEKAADYLDMCKKIPWVISGKLEIREGRSRETCVIIENGNMAEEIDDATALGVSLNGIDSRIAVSSTIKKIRDASIEVSEINPCQDEPDYIYAFNIGHQQYTGRYRRTLKSITRELNKEAEKGAAVFLSYWKYIHASTYYHWLENLGNLDAGVNREHIEVENSAKKDYFDIIKVKQIGGNKKMGRKELVENIEEVRENLKRFEAAFNNGRTEITKKLSQFKRWYYDEKLDIFGPSKFIGYKEMQAEIYDNIYKNIDGRETEQLLEEFSREIEDEEKRKELLMELESRLSSYDKKINKTASVRILEHRS</sequence>
<protein>
    <submittedName>
        <fullName evidence="2">Uncharacterized protein</fullName>
    </submittedName>
</protein>
<proteinExistence type="predicted"/>
<dbReference type="RefSeq" id="WP_089758899.1">
    <property type="nucleotide sequence ID" value="NZ_FNGO01000005.1"/>
</dbReference>
<evidence type="ECO:0000313" key="2">
    <source>
        <dbReference type="EMBL" id="SDL52803.1"/>
    </source>
</evidence>
<dbReference type="Proteomes" id="UP000199476">
    <property type="component" value="Unassembled WGS sequence"/>
</dbReference>
<keyword evidence="1" id="KW-0175">Coiled coil</keyword>
<feature type="coiled-coil region" evidence="1">
    <location>
        <begin position="335"/>
        <end position="362"/>
    </location>
</feature>
<evidence type="ECO:0000256" key="1">
    <source>
        <dbReference type="SAM" id="Coils"/>
    </source>
</evidence>
<organism evidence="2 3">
    <name type="scientific">Halarsenatibacter silvermanii</name>
    <dbReference type="NCBI Taxonomy" id="321763"/>
    <lineage>
        <taxon>Bacteria</taxon>
        <taxon>Bacillati</taxon>
        <taxon>Bacillota</taxon>
        <taxon>Clostridia</taxon>
        <taxon>Halanaerobiales</taxon>
        <taxon>Halarsenatibacteraceae</taxon>
        <taxon>Halarsenatibacter</taxon>
    </lineage>
</organism>
<dbReference type="EMBL" id="FNGO01000005">
    <property type="protein sequence ID" value="SDL52803.1"/>
    <property type="molecule type" value="Genomic_DNA"/>
</dbReference>
<keyword evidence="3" id="KW-1185">Reference proteome</keyword>
<dbReference type="AlphaFoldDB" id="A0A1G9KTG6"/>